<feature type="region of interest" description="Disordered" evidence="1">
    <location>
        <begin position="89"/>
        <end position="110"/>
    </location>
</feature>
<keyword evidence="3" id="KW-1185">Reference proteome</keyword>
<dbReference type="EMBL" id="CAJNIZ010000671">
    <property type="protein sequence ID" value="CAE7172245.1"/>
    <property type="molecule type" value="Genomic_DNA"/>
</dbReference>
<feature type="non-terminal residue" evidence="2">
    <location>
        <position position="1"/>
    </location>
</feature>
<proteinExistence type="predicted"/>
<protein>
    <submittedName>
        <fullName evidence="2">Uncharacterized protein</fullName>
    </submittedName>
</protein>
<sequence length="241" mass="26437">AVLIECCKAAGLPQGHIDRLKDQRLTSLAKLAFAAGQPGETPTDAKLKQLVQVGSDEVPVHVISATRQVVYEAQTLLMAQVRSLIERKDDESKMELAPAESAERASRQKDQQTRLLGVSLVGEAACSHQSYDLVMKTLEQNTLSYLGSVKIADPKPELTCETGAPLELSWALQRRALACDLVGLSGYAEQQAWHARLLRHLTDIDPPPGYSRVSVQQILAADRAPWMKMAEWTTDGIQRKG</sequence>
<dbReference type="AlphaFoldDB" id="A0A812IT34"/>
<accession>A0A812IT34</accession>
<evidence type="ECO:0000313" key="2">
    <source>
        <dbReference type="EMBL" id="CAE7172245.1"/>
    </source>
</evidence>
<dbReference type="OrthoDB" id="447678at2759"/>
<name>A0A812IT34_SYMPI</name>
<gene>
    <name evidence="2" type="ORF">SPIL2461_LOCUS767</name>
</gene>
<feature type="compositionally biased region" description="Basic and acidic residues" evidence="1">
    <location>
        <begin position="101"/>
        <end position="110"/>
    </location>
</feature>
<evidence type="ECO:0000313" key="3">
    <source>
        <dbReference type="Proteomes" id="UP000649617"/>
    </source>
</evidence>
<evidence type="ECO:0000256" key="1">
    <source>
        <dbReference type="SAM" id="MobiDB-lite"/>
    </source>
</evidence>
<reference evidence="2" key="1">
    <citation type="submission" date="2021-02" db="EMBL/GenBank/DDBJ databases">
        <authorList>
            <person name="Dougan E. K."/>
            <person name="Rhodes N."/>
            <person name="Thang M."/>
            <person name="Chan C."/>
        </authorList>
    </citation>
    <scope>NUCLEOTIDE SEQUENCE</scope>
</reference>
<organism evidence="2 3">
    <name type="scientific">Symbiodinium pilosum</name>
    <name type="common">Dinoflagellate</name>
    <dbReference type="NCBI Taxonomy" id="2952"/>
    <lineage>
        <taxon>Eukaryota</taxon>
        <taxon>Sar</taxon>
        <taxon>Alveolata</taxon>
        <taxon>Dinophyceae</taxon>
        <taxon>Suessiales</taxon>
        <taxon>Symbiodiniaceae</taxon>
        <taxon>Symbiodinium</taxon>
    </lineage>
</organism>
<comment type="caution">
    <text evidence="2">The sequence shown here is derived from an EMBL/GenBank/DDBJ whole genome shotgun (WGS) entry which is preliminary data.</text>
</comment>
<dbReference type="Proteomes" id="UP000649617">
    <property type="component" value="Unassembled WGS sequence"/>
</dbReference>